<evidence type="ECO:0000313" key="1">
    <source>
        <dbReference type="EMBL" id="KAG8641076.1"/>
    </source>
</evidence>
<dbReference type="EMBL" id="CM004399">
    <property type="protein sequence ID" value="KAG8641076.1"/>
    <property type="molecule type" value="Genomic_DNA"/>
</dbReference>
<name>A0ACB7GMA5_MANES</name>
<comment type="caution">
    <text evidence="1">The sequence shown here is derived from an EMBL/GenBank/DDBJ whole genome shotgun (WGS) entry which is preliminary data.</text>
</comment>
<sequence length="77" mass="8827">MSEKLVVNFGLIAWIPTNSNEIIWQDIFPSLLSFLFPMNQILSPSNFFSFLLCSQLEHDQAARESCLIENITHLLSL</sequence>
<evidence type="ECO:0000313" key="2">
    <source>
        <dbReference type="Proteomes" id="UP000091857"/>
    </source>
</evidence>
<reference evidence="2" key="1">
    <citation type="journal article" date="2016" name="Nat. Biotechnol.">
        <title>Sequencing wild and cultivated cassava and related species reveals extensive interspecific hybridization and genetic diversity.</title>
        <authorList>
            <person name="Bredeson J.V."/>
            <person name="Lyons J.B."/>
            <person name="Prochnik S.E."/>
            <person name="Wu G.A."/>
            <person name="Ha C.M."/>
            <person name="Edsinger-Gonzales E."/>
            <person name="Grimwood J."/>
            <person name="Schmutz J."/>
            <person name="Rabbi I.Y."/>
            <person name="Egesi C."/>
            <person name="Nauluvula P."/>
            <person name="Lebot V."/>
            <person name="Ndunguru J."/>
            <person name="Mkamilo G."/>
            <person name="Bart R.S."/>
            <person name="Setter T.L."/>
            <person name="Gleadow R.M."/>
            <person name="Kulakow P."/>
            <person name="Ferguson M.E."/>
            <person name="Rounsley S."/>
            <person name="Rokhsar D.S."/>
        </authorList>
    </citation>
    <scope>NUCLEOTIDE SEQUENCE [LARGE SCALE GENOMIC DNA]</scope>
    <source>
        <strain evidence="2">cv. AM560-2</strain>
    </source>
</reference>
<keyword evidence="2" id="KW-1185">Reference proteome</keyword>
<dbReference type="Proteomes" id="UP000091857">
    <property type="component" value="Chromosome 13"/>
</dbReference>
<proteinExistence type="predicted"/>
<organism evidence="1 2">
    <name type="scientific">Manihot esculenta</name>
    <name type="common">Cassava</name>
    <name type="synonym">Jatropha manihot</name>
    <dbReference type="NCBI Taxonomy" id="3983"/>
    <lineage>
        <taxon>Eukaryota</taxon>
        <taxon>Viridiplantae</taxon>
        <taxon>Streptophyta</taxon>
        <taxon>Embryophyta</taxon>
        <taxon>Tracheophyta</taxon>
        <taxon>Spermatophyta</taxon>
        <taxon>Magnoliopsida</taxon>
        <taxon>eudicotyledons</taxon>
        <taxon>Gunneridae</taxon>
        <taxon>Pentapetalae</taxon>
        <taxon>rosids</taxon>
        <taxon>fabids</taxon>
        <taxon>Malpighiales</taxon>
        <taxon>Euphorbiaceae</taxon>
        <taxon>Crotonoideae</taxon>
        <taxon>Manihoteae</taxon>
        <taxon>Manihot</taxon>
    </lineage>
</organism>
<gene>
    <name evidence="1" type="ORF">MANES_13G103533v8</name>
</gene>
<protein>
    <submittedName>
        <fullName evidence="1">Uncharacterized protein</fullName>
    </submittedName>
</protein>
<accession>A0ACB7GMA5</accession>